<dbReference type="Gene3D" id="3.30.160.20">
    <property type="match status" value="3"/>
</dbReference>
<dbReference type="STRING" id="70415.A0A5S6QRP6"/>
<proteinExistence type="predicted"/>
<evidence type="ECO:0000256" key="2">
    <source>
        <dbReference type="PROSITE-ProRule" id="PRU00266"/>
    </source>
</evidence>
<dbReference type="SUPFAM" id="SSF54768">
    <property type="entry name" value="dsRNA-binding domain-like"/>
    <property type="match status" value="2"/>
</dbReference>
<dbReference type="GO" id="GO:0070920">
    <property type="term" value="P:regulation of regulatory ncRNA processing"/>
    <property type="evidence" value="ECO:0007669"/>
    <property type="project" value="TreeGrafter"/>
</dbReference>
<keyword evidence="4" id="KW-1185">Reference proteome</keyword>
<reference evidence="5" key="1">
    <citation type="submission" date="2019-12" db="UniProtKB">
        <authorList>
            <consortium name="WormBaseParasite"/>
        </authorList>
    </citation>
    <scope>IDENTIFICATION</scope>
</reference>
<dbReference type="SMART" id="SM00358">
    <property type="entry name" value="DSRM"/>
    <property type="match status" value="2"/>
</dbReference>
<sequence>MAKNPIMSLYELSVKGNFPVQFELLSTSGPSHKPTFHFRATAKGVSADGRGSSKQVAKTAAASSLLDLLSSSPGQPNSKSLASTVVKTLNEVSMVSDSAAVENVKNALRNKISDPITALQEDCAKNKWCVPKYVDVAQKGTSDFWVQVSVKDISRTGRGSTKRAAKHEAALRLLSAIKAMSYEEREEKLCFLESKYSTGNLDLDRDAVLTAIFPTQLQRLPESELRALERFMAESNLPSSKHLDFLSYLCRFINCRHTFVSLAKNADGAHFCLLSLTTVPTSVFYGVGASMPLAHEHAAMNALFYIHAATRRIAEENVHSCIA</sequence>
<dbReference type="GO" id="GO:0016442">
    <property type="term" value="C:RISC complex"/>
    <property type="evidence" value="ECO:0007669"/>
    <property type="project" value="TreeGrafter"/>
</dbReference>
<protein>
    <submittedName>
        <fullName evidence="5">DRBM domain-containing protein</fullName>
    </submittedName>
</protein>
<dbReference type="GO" id="GO:0030422">
    <property type="term" value="P:siRNA processing"/>
    <property type="evidence" value="ECO:0007669"/>
    <property type="project" value="TreeGrafter"/>
</dbReference>
<evidence type="ECO:0000313" key="5">
    <source>
        <dbReference type="WBParaSite" id="TMUE_2000009828.1"/>
    </source>
</evidence>
<dbReference type="GO" id="GO:0005737">
    <property type="term" value="C:cytoplasm"/>
    <property type="evidence" value="ECO:0007669"/>
    <property type="project" value="TreeGrafter"/>
</dbReference>
<dbReference type="GO" id="GO:0070578">
    <property type="term" value="C:RISC-loading complex"/>
    <property type="evidence" value="ECO:0007669"/>
    <property type="project" value="TreeGrafter"/>
</dbReference>
<dbReference type="PANTHER" id="PTHR46205:SF3">
    <property type="entry name" value="LOQUACIOUS, ISOFORM B"/>
    <property type="match status" value="1"/>
</dbReference>
<dbReference type="GO" id="GO:0005634">
    <property type="term" value="C:nucleus"/>
    <property type="evidence" value="ECO:0007669"/>
    <property type="project" value="TreeGrafter"/>
</dbReference>
<evidence type="ECO:0000259" key="3">
    <source>
        <dbReference type="PROSITE" id="PS50137"/>
    </source>
</evidence>
<dbReference type="FunFam" id="3.30.160.20:FF:000007">
    <property type="entry name" value="Double-stranded RNA-binding protein Staufen homolog 1"/>
    <property type="match status" value="1"/>
</dbReference>
<dbReference type="AlphaFoldDB" id="A0A5S6QRP6"/>
<dbReference type="GO" id="GO:0035197">
    <property type="term" value="F:siRNA binding"/>
    <property type="evidence" value="ECO:0007669"/>
    <property type="project" value="TreeGrafter"/>
</dbReference>
<dbReference type="WBParaSite" id="TMUE_2000009828.1">
    <property type="protein sequence ID" value="TMUE_2000009828.1"/>
    <property type="gene ID" value="WBGene00285703"/>
</dbReference>
<dbReference type="InterPro" id="IPR014720">
    <property type="entry name" value="dsRBD_dom"/>
</dbReference>
<dbReference type="InterPro" id="IPR051247">
    <property type="entry name" value="RLC_Component"/>
</dbReference>
<keyword evidence="1 2" id="KW-0694">RNA-binding</keyword>
<dbReference type="PANTHER" id="PTHR46205">
    <property type="entry name" value="LOQUACIOUS, ISOFORM B"/>
    <property type="match status" value="1"/>
</dbReference>
<name>A0A5S6QRP6_TRIMR</name>
<dbReference type="PROSITE" id="PS50137">
    <property type="entry name" value="DS_RBD"/>
    <property type="match status" value="2"/>
</dbReference>
<dbReference type="Proteomes" id="UP000046395">
    <property type="component" value="Unassembled WGS sequence"/>
</dbReference>
<dbReference type="Pfam" id="PF00035">
    <property type="entry name" value="dsrm"/>
    <property type="match status" value="2"/>
</dbReference>
<feature type="domain" description="DRBM" evidence="3">
    <location>
        <begin position="4"/>
        <end position="71"/>
    </location>
</feature>
<feature type="domain" description="DRBM" evidence="3">
    <location>
        <begin position="114"/>
        <end position="179"/>
    </location>
</feature>
<organism evidence="4 5">
    <name type="scientific">Trichuris muris</name>
    <name type="common">Mouse whipworm</name>
    <dbReference type="NCBI Taxonomy" id="70415"/>
    <lineage>
        <taxon>Eukaryota</taxon>
        <taxon>Metazoa</taxon>
        <taxon>Ecdysozoa</taxon>
        <taxon>Nematoda</taxon>
        <taxon>Enoplea</taxon>
        <taxon>Dorylaimia</taxon>
        <taxon>Trichinellida</taxon>
        <taxon>Trichuridae</taxon>
        <taxon>Trichuris</taxon>
    </lineage>
</organism>
<evidence type="ECO:0000256" key="1">
    <source>
        <dbReference type="ARBA" id="ARBA00022884"/>
    </source>
</evidence>
<dbReference type="GO" id="GO:0003725">
    <property type="term" value="F:double-stranded RNA binding"/>
    <property type="evidence" value="ECO:0007669"/>
    <property type="project" value="TreeGrafter"/>
</dbReference>
<evidence type="ECO:0000313" key="4">
    <source>
        <dbReference type="Proteomes" id="UP000046395"/>
    </source>
</evidence>
<accession>A0A5S6QRP6</accession>